<dbReference type="Proteomes" id="UP000659654">
    <property type="component" value="Unassembled WGS sequence"/>
</dbReference>
<gene>
    <name evidence="2" type="ORF">BXYJ_LOCUS4466</name>
</gene>
<accession>A0A1I7SWD9</accession>
<keyword evidence="4" id="KW-1185">Reference proteome</keyword>
<evidence type="ECO:0000313" key="2">
    <source>
        <dbReference type="EMBL" id="CAD5216311.1"/>
    </source>
</evidence>
<organism evidence="3 5">
    <name type="scientific">Bursaphelenchus xylophilus</name>
    <name type="common">Pinewood nematode worm</name>
    <name type="synonym">Aphelenchoides xylophilus</name>
    <dbReference type="NCBI Taxonomy" id="6326"/>
    <lineage>
        <taxon>Eukaryota</taxon>
        <taxon>Metazoa</taxon>
        <taxon>Ecdysozoa</taxon>
        <taxon>Nematoda</taxon>
        <taxon>Chromadorea</taxon>
        <taxon>Rhabditida</taxon>
        <taxon>Tylenchina</taxon>
        <taxon>Tylenchomorpha</taxon>
        <taxon>Aphelenchoidea</taxon>
        <taxon>Aphelenchoididae</taxon>
        <taxon>Bursaphelenchus</taxon>
    </lineage>
</organism>
<reference evidence="2" key="2">
    <citation type="submission" date="2020-09" db="EMBL/GenBank/DDBJ databases">
        <authorList>
            <person name="Kikuchi T."/>
        </authorList>
    </citation>
    <scope>NUCLEOTIDE SEQUENCE</scope>
    <source>
        <strain evidence="2">Ka4C1</strain>
    </source>
</reference>
<evidence type="ECO:0000256" key="1">
    <source>
        <dbReference type="SAM" id="MobiDB-lite"/>
    </source>
</evidence>
<dbReference type="Proteomes" id="UP000582659">
    <property type="component" value="Unassembled WGS sequence"/>
</dbReference>
<evidence type="ECO:0000313" key="5">
    <source>
        <dbReference type="WBParaSite" id="BXY_1737000.1"/>
    </source>
</evidence>
<protein>
    <submittedName>
        <fullName evidence="2">(pine wood nematode) hypothetical protein</fullName>
    </submittedName>
</protein>
<dbReference type="WBParaSite" id="BXY_1737000.1">
    <property type="protein sequence ID" value="BXY_1737000.1"/>
    <property type="gene ID" value="BXY_1737000"/>
</dbReference>
<feature type="compositionally biased region" description="Basic and acidic residues" evidence="1">
    <location>
        <begin position="57"/>
        <end position="68"/>
    </location>
</feature>
<dbReference type="Proteomes" id="UP000095284">
    <property type="component" value="Unplaced"/>
</dbReference>
<dbReference type="EMBL" id="CAJFCV020000002">
    <property type="protein sequence ID" value="CAG9099261.1"/>
    <property type="molecule type" value="Genomic_DNA"/>
</dbReference>
<proteinExistence type="predicted"/>
<dbReference type="EMBL" id="CAJFDI010000002">
    <property type="protein sequence ID" value="CAD5216311.1"/>
    <property type="molecule type" value="Genomic_DNA"/>
</dbReference>
<feature type="region of interest" description="Disordered" evidence="1">
    <location>
        <begin position="46"/>
        <end position="68"/>
    </location>
</feature>
<evidence type="ECO:0000313" key="4">
    <source>
        <dbReference type="Proteomes" id="UP000659654"/>
    </source>
</evidence>
<evidence type="ECO:0000313" key="3">
    <source>
        <dbReference type="Proteomes" id="UP000095284"/>
    </source>
</evidence>
<sequence>MTGTAVATQTTAAFRRNRPLGLCGTCGKRKSVQIKFGQLAEVRPDGRASDFSVPKPLAERMAKERPTP</sequence>
<dbReference type="AlphaFoldDB" id="A0A1I7SWD9"/>
<name>A0A1I7SWD9_BURXY</name>
<reference evidence="5" key="1">
    <citation type="submission" date="2016-11" db="UniProtKB">
        <authorList>
            <consortium name="WormBaseParasite"/>
        </authorList>
    </citation>
    <scope>IDENTIFICATION</scope>
</reference>